<dbReference type="OrthoDB" id="6585768at2759"/>
<dbReference type="Proteomes" id="UP000241890">
    <property type="component" value="Unassembled WGS sequence"/>
</dbReference>
<dbReference type="AlphaFoldDB" id="A0A2R5G5Y2"/>
<dbReference type="InterPro" id="IPR005225">
    <property type="entry name" value="Small_GTP-bd"/>
</dbReference>
<feature type="compositionally biased region" description="Polar residues" evidence="2">
    <location>
        <begin position="242"/>
        <end position="253"/>
    </location>
</feature>
<comment type="caution">
    <text evidence="3">The sequence shown here is derived from an EMBL/GenBank/DDBJ whole genome shotgun (WGS) entry which is preliminary data.</text>
</comment>
<dbReference type="PANTHER" id="PTHR47978">
    <property type="match status" value="1"/>
</dbReference>
<dbReference type="SMART" id="SM00174">
    <property type="entry name" value="RHO"/>
    <property type="match status" value="1"/>
</dbReference>
<name>A0A2R5G5Y2_9STRA</name>
<evidence type="ECO:0000256" key="1">
    <source>
        <dbReference type="ARBA" id="ARBA00022741"/>
    </source>
</evidence>
<feature type="compositionally biased region" description="Basic and acidic residues" evidence="2">
    <location>
        <begin position="192"/>
        <end position="210"/>
    </location>
</feature>
<dbReference type="NCBIfam" id="TIGR00231">
    <property type="entry name" value="small_GTP"/>
    <property type="match status" value="1"/>
</dbReference>
<dbReference type="Pfam" id="PF00071">
    <property type="entry name" value="Ras"/>
    <property type="match status" value="1"/>
</dbReference>
<dbReference type="SMART" id="SM00176">
    <property type="entry name" value="RAN"/>
    <property type="match status" value="1"/>
</dbReference>
<dbReference type="PRINTS" id="PR00449">
    <property type="entry name" value="RASTRNSFRMNG"/>
</dbReference>
<accession>A0A2R5G5Y2</accession>
<proteinExistence type="predicted"/>
<dbReference type="GO" id="GO:0005525">
    <property type="term" value="F:GTP binding"/>
    <property type="evidence" value="ECO:0007669"/>
    <property type="project" value="InterPro"/>
</dbReference>
<dbReference type="SMART" id="SM00175">
    <property type="entry name" value="RAB"/>
    <property type="match status" value="1"/>
</dbReference>
<protein>
    <submittedName>
        <fullName evidence="3">Ras-related protein Rab-23</fullName>
    </submittedName>
</protein>
<dbReference type="InterPro" id="IPR027417">
    <property type="entry name" value="P-loop_NTPase"/>
</dbReference>
<dbReference type="Gene3D" id="3.40.50.300">
    <property type="entry name" value="P-loop containing nucleotide triphosphate hydrolases"/>
    <property type="match status" value="1"/>
</dbReference>
<organism evidence="3 4">
    <name type="scientific">Hondaea fermentalgiana</name>
    <dbReference type="NCBI Taxonomy" id="2315210"/>
    <lineage>
        <taxon>Eukaryota</taxon>
        <taxon>Sar</taxon>
        <taxon>Stramenopiles</taxon>
        <taxon>Bigyra</taxon>
        <taxon>Labyrinthulomycetes</taxon>
        <taxon>Thraustochytrida</taxon>
        <taxon>Thraustochytriidae</taxon>
        <taxon>Hondaea</taxon>
    </lineage>
</organism>
<evidence type="ECO:0000313" key="3">
    <source>
        <dbReference type="EMBL" id="GBG26400.1"/>
    </source>
</evidence>
<sequence length="290" mass="31533">MDLGDLESSLRVLVLGSSNVGKTSLTSVYVRGEMPSQHKKTIGVDFKEKNIFLEEACEDINLMIWEVGGDHIEGQMAQRYFKDANAAILVFATDDRASFERVTALANKVRRDCGPHTRLVLVQSKIDLENQATHISAAEARELAREVQARLYRVSCKNPDLVEEVFMYVATKCVGAEAAALTDICDVYPEVDGMRPEDSPASDDESHCRDEDAEANAEPSHDPTDSSQANSPPKAKHHHLQGSAQNDQTSASQDACKMLSQHATAPSVSILGLSFKGSSGVRVAGMTIVD</sequence>
<gene>
    <name evidence="3" type="ORF">FCC1311_026212</name>
</gene>
<dbReference type="GO" id="GO:0003924">
    <property type="term" value="F:GTPase activity"/>
    <property type="evidence" value="ECO:0007669"/>
    <property type="project" value="InterPro"/>
</dbReference>
<dbReference type="PROSITE" id="PS51421">
    <property type="entry name" value="RAS"/>
    <property type="match status" value="1"/>
</dbReference>
<dbReference type="InParanoid" id="A0A2R5G5Y2"/>
<keyword evidence="4" id="KW-1185">Reference proteome</keyword>
<evidence type="ECO:0000256" key="2">
    <source>
        <dbReference type="SAM" id="MobiDB-lite"/>
    </source>
</evidence>
<keyword evidence="1" id="KW-0547">Nucleotide-binding</keyword>
<reference evidence="3 4" key="1">
    <citation type="submission" date="2017-12" db="EMBL/GenBank/DDBJ databases">
        <title>Sequencing, de novo assembly and annotation of complete genome of a new Thraustochytrid species, strain FCC1311.</title>
        <authorList>
            <person name="Sedici K."/>
            <person name="Godart F."/>
            <person name="Aiese Cigliano R."/>
            <person name="Sanseverino W."/>
            <person name="Barakat M."/>
            <person name="Ortet P."/>
            <person name="Marechal E."/>
            <person name="Cagnac O."/>
            <person name="Amato A."/>
        </authorList>
    </citation>
    <scope>NUCLEOTIDE SEQUENCE [LARGE SCALE GENOMIC DNA]</scope>
</reference>
<dbReference type="SUPFAM" id="SSF52540">
    <property type="entry name" value="P-loop containing nucleoside triphosphate hydrolases"/>
    <property type="match status" value="1"/>
</dbReference>
<dbReference type="EMBL" id="BEYU01000020">
    <property type="protein sequence ID" value="GBG26400.1"/>
    <property type="molecule type" value="Genomic_DNA"/>
</dbReference>
<dbReference type="PROSITE" id="PS51419">
    <property type="entry name" value="RAB"/>
    <property type="match status" value="1"/>
</dbReference>
<evidence type="ECO:0000313" key="4">
    <source>
        <dbReference type="Proteomes" id="UP000241890"/>
    </source>
</evidence>
<feature type="region of interest" description="Disordered" evidence="2">
    <location>
        <begin position="192"/>
        <end position="256"/>
    </location>
</feature>
<dbReference type="InterPro" id="IPR001806">
    <property type="entry name" value="Small_GTPase"/>
</dbReference>
<dbReference type="SMART" id="SM00173">
    <property type="entry name" value="RAS"/>
    <property type="match status" value="1"/>
</dbReference>